<keyword evidence="1" id="KW-0472">Membrane</keyword>
<feature type="transmembrane region" description="Helical" evidence="1">
    <location>
        <begin position="41"/>
        <end position="60"/>
    </location>
</feature>
<accession>A0A0D9Z4N4</accession>
<proteinExistence type="predicted"/>
<reference evidence="2" key="2">
    <citation type="submission" date="2018-05" db="EMBL/GenBank/DDBJ databases">
        <title>OgluRS3 (Oryza glumaepatula Reference Sequence Version 3).</title>
        <authorList>
            <person name="Zhang J."/>
            <person name="Kudrna D."/>
            <person name="Lee S."/>
            <person name="Talag J."/>
            <person name="Welchert J."/>
            <person name="Wing R.A."/>
        </authorList>
    </citation>
    <scope>NUCLEOTIDE SEQUENCE [LARGE SCALE GENOMIC DNA]</scope>
</reference>
<sequence length="80" mass="8579">MVDMINVAARCAFLLCASPSESEKKAFQKTRSSDWTVTMRANSGLIFAVMILIMCGASAASSDNDELVAPFDTSNGLRTL</sequence>
<reference evidence="2" key="1">
    <citation type="submission" date="2015-04" db="UniProtKB">
        <authorList>
            <consortium name="EnsemblPlants"/>
        </authorList>
    </citation>
    <scope>IDENTIFICATION</scope>
</reference>
<dbReference type="AlphaFoldDB" id="A0A0D9Z4N4"/>
<name>A0A0D9Z4N4_9ORYZ</name>
<keyword evidence="1" id="KW-1133">Transmembrane helix</keyword>
<evidence type="ECO:0000313" key="3">
    <source>
        <dbReference type="Proteomes" id="UP000026961"/>
    </source>
</evidence>
<evidence type="ECO:0000256" key="1">
    <source>
        <dbReference type="SAM" id="Phobius"/>
    </source>
</evidence>
<evidence type="ECO:0000313" key="2">
    <source>
        <dbReference type="EnsemblPlants" id="OGLUM03G10410.2"/>
    </source>
</evidence>
<dbReference type="Proteomes" id="UP000026961">
    <property type="component" value="Chromosome 3"/>
</dbReference>
<dbReference type="Gramene" id="OGLUM03G10410.2">
    <property type="protein sequence ID" value="OGLUM03G10410.2"/>
    <property type="gene ID" value="OGLUM03G10410"/>
</dbReference>
<dbReference type="EnsemblPlants" id="OGLUM03G10410.2">
    <property type="protein sequence ID" value="OGLUM03G10410.2"/>
    <property type="gene ID" value="OGLUM03G10410"/>
</dbReference>
<organism evidence="2">
    <name type="scientific">Oryza glumipatula</name>
    <dbReference type="NCBI Taxonomy" id="40148"/>
    <lineage>
        <taxon>Eukaryota</taxon>
        <taxon>Viridiplantae</taxon>
        <taxon>Streptophyta</taxon>
        <taxon>Embryophyta</taxon>
        <taxon>Tracheophyta</taxon>
        <taxon>Spermatophyta</taxon>
        <taxon>Magnoliopsida</taxon>
        <taxon>Liliopsida</taxon>
        <taxon>Poales</taxon>
        <taxon>Poaceae</taxon>
        <taxon>BOP clade</taxon>
        <taxon>Oryzoideae</taxon>
        <taxon>Oryzeae</taxon>
        <taxon>Oryzinae</taxon>
        <taxon>Oryza</taxon>
    </lineage>
</organism>
<protein>
    <submittedName>
        <fullName evidence="2">Uncharacterized protein</fullName>
    </submittedName>
</protein>
<keyword evidence="1" id="KW-0812">Transmembrane</keyword>
<keyword evidence="3" id="KW-1185">Reference proteome</keyword>